<organism evidence="2 3">
    <name type="scientific">Ajellomyces capsulatus (strain G186AR / H82 / ATCC MYA-2454 / RMSCC 2432)</name>
    <name type="common">Darling's disease fungus</name>
    <name type="synonym">Histoplasma capsulatum</name>
    <dbReference type="NCBI Taxonomy" id="447093"/>
    <lineage>
        <taxon>Eukaryota</taxon>
        <taxon>Fungi</taxon>
        <taxon>Dikarya</taxon>
        <taxon>Ascomycota</taxon>
        <taxon>Pezizomycotina</taxon>
        <taxon>Eurotiomycetes</taxon>
        <taxon>Eurotiomycetidae</taxon>
        <taxon>Onygenales</taxon>
        <taxon>Ajellomycetaceae</taxon>
        <taxon>Histoplasma</taxon>
    </lineage>
</organism>
<dbReference type="EMBL" id="GG663375">
    <property type="protein sequence ID" value="EEH03939.1"/>
    <property type="molecule type" value="Genomic_DNA"/>
</dbReference>
<dbReference type="RefSeq" id="XP_045284420.1">
    <property type="nucleotide sequence ID" value="XM_045435114.1"/>
</dbReference>
<feature type="region of interest" description="Disordered" evidence="1">
    <location>
        <begin position="1"/>
        <end position="32"/>
    </location>
</feature>
<gene>
    <name evidence="2" type="ORF">HCBG_08065</name>
</gene>
<dbReference type="HOGENOM" id="CLU_2170294_0_0_1"/>
<name>C0NX73_AJECG</name>
<evidence type="ECO:0000256" key="1">
    <source>
        <dbReference type="SAM" id="MobiDB-lite"/>
    </source>
</evidence>
<dbReference type="GeneID" id="69041081"/>
<feature type="compositionally biased region" description="Basic and acidic residues" evidence="1">
    <location>
        <begin position="12"/>
        <end position="31"/>
    </location>
</feature>
<proteinExistence type="predicted"/>
<dbReference type="VEuPathDB" id="FungiDB:I7I50_08324"/>
<dbReference type="InParanoid" id="C0NX73"/>
<reference evidence="2" key="1">
    <citation type="submission" date="2009-02" db="EMBL/GenBank/DDBJ databases">
        <title>The Genome Sequence of Ajellomyces capsulatus strain G186AR.</title>
        <authorList>
            <consortium name="The Broad Institute Genome Sequencing Platform"/>
            <person name="Champion M."/>
            <person name="Cuomo C."/>
            <person name="Ma L.-J."/>
            <person name="Henn M.R."/>
            <person name="Sil A."/>
            <person name="Goldman B."/>
            <person name="Young S.K."/>
            <person name="Kodira C.D."/>
            <person name="Zeng Q."/>
            <person name="Koehrsen M."/>
            <person name="Alvarado L."/>
            <person name="Berlin A."/>
            <person name="Borenstein D."/>
            <person name="Chen Z."/>
            <person name="Engels R."/>
            <person name="Freedman E."/>
            <person name="Gellesch M."/>
            <person name="Goldberg J."/>
            <person name="Griggs A."/>
            <person name="Gujja S."/>
            <person name="Heiman D."/>
            <person name="Hepburn T."/>
            <person name="Howarth C."/>
            <person name="Jen D."/>
            <person name="Larson L."/>
            <person name="Lewis B."/>
            <person name="Mehta T."/>
            <person name="Park D."/>
            <person name="Pearson M."/>
            <person name="Roberts A."/>
            <person name="Saif S."/>
            <person name="Shea T."/>
            <person name="Shenoy N."/>
            <person name="Sisk P."/>
            <person name="Stolte C."/>
            <person name="Sykes S."/>
            <person name="Walk T."/>
            <person name="White J."/>
            <person name="Yandava C."/>
            <person name="Klein B."/>
            <person name="McEwen J.G."/>
            <person name="Puccia R."/>
            <person name="Goldman G.H."/>
            <person name="Felipe M.S."/>
            <person name="Nino-Vega G."/>
            <person name="San-Blas G."/>
            <person name="Taylor J."/>
            <person name="Mendoza L."/>
            <person name="Galagan J."/>
            <person name="Nusbaum C."/>
            <person name="Birren B."/>
        </authorList>
    </citation>
    <scope>NUCLEOTIDE SEQUENCE</scope>
    <source>
        <strain evidence="2">G186AR</strain>
    </source>
</reference>
<dbReference type="Proteomes" id="UP000001631">
    <property type="component" value="Unassembled WGS sequence"/>
</dbReference>
<evidence type="ECO:0000313" key="2">
    <source>
        <dbReference type="EMBL" id="EEH03939.1"/>
    </source>
</evidence>
<evidence type="ECO:0000313" key="3">
    <source>
        <dbReference type="Proteomes" id="UP000001631"/>
    </source>
</evidence>
<protein>
    <submittedName>
        <fullName evidence="2">Uncharacterized protein</fullName>
    </submittedName>
</protein>
<dbReference type="AlphaFoldDB" id="C0NX73"/>
<keyword evidence="3" id="KW-1185">Reference proteome</keyword>
<accession>C0NX73</accession>
<sequence>MPQPTCKTGKHGCQDGKGGFEEKKEKEKEPSDADATVVGIAFLAAAVGHLNAMRPFPLSRFPCLRALVAGAGAGAGAGGYRYQQQLSSGNGIEDYSKCGAVLSLGGLAWVV</sequence>